<feature type="region of interest" description="Disordered" evidence="1">
    <location>
        <begin position="36"/>
        <end position="62"/>
    </location>
</feature>
<proteinExistence type="predicted"/>
<dbReference type="AlphaFoldDB" id="A0A9N8DRV7"/>
<reference evidence="3" key="1">
    <citation type="submission" date="2020-06" db="EMBL/GenBank/DDBJ databases">
        <authorList>
            <consortium name="Plant Systems Biology data submission"/>
        </authorList>
    </citation>
    <scope>NUCLEOTIDE SEQUENCE</scope>
    <source>
        <strain evidence="3">D6</strain>
    </source>
</reference>
<comment type="caution">
    <text evidence="3">The sequence shown here is derived from an EMBL/GenBank/DDBJ whole genome shotgun (WGS) entry which is preliminary data.</text>
</comment>
<evidence type="ECO:0000313" key="4">
    <source>
        <dbReference type="Proteomes" id="UP001153069"/>
    </source>
</evidence>
<dbReference type="EMBL" id="CAICTM010000324">
    <property type="protein sequence ID" value="CAB9507917.1"/>
    <property type="molecule type" value="Genomic_DNA"/>
</dbReference>
<keyword evidence="2" id="KW-0812">Transmembrane</keyword>
<name>A0A9N8DRV7_9STRA</name>
<dbReference type="OrthoDB" id="47938at2759"/>
<feature type="transmembrane region" description="Helical" evidence="2">
    <location>
        <begin position="291"/>
        <end position="317"/>
    </location>
</feature>
<keyword evidence="2" id="KW-1133">Transmembrane helix</keyword>
<feature type="transmembrane region" description="Helical" evidence="2">
    <location>
        <begin position="216"/>
        <end position="233"/>
    </location>
</feature>
<protein>
    <submittedName>
        <fullName evidence="3">Uncharacterized protein</fullName>
    </submittedName>
</protein>
<keyword evidence="2" id="KW-0472">Membrane</keyword>
<feature type="transmembrane region" description="Helical" evidence="2">
    <location>
        <begin position="109"/>
        <end position="128"/>
    </location>
</feature>
<dbReference type="Proteomes" id="UP001153069">
    <property type="component" value="Unassembled WGS sequence"/>
</dbReference>
<keyword evidence="4" id="KW-1185">Reference proteome</keyword>
<evidence type="ECO:0000256" key="2">
    <source>
        <dbReference type="SAM" id="Phobius"/>
    </source>
</evidence>
<evidence type="ECO:0000256" key="1">
    <source>
        <dbReference type="SAM" id="MobiDB-lite"/>
    </source>
</evidence>
<organism evidence="3 4">
    <name type="scientific">Seminavis robusta</name>
    <dbReference type="NCBI Taxonomy" id="568900"/>
    <lineage>
        <taxon>Eukaryota</taxon>
        <taxon>Sar</taxon>
        <taxon>Stramenopiles</taxon>
        <taxon>Ochrophyta</taxon>
        <taxon>Bacillariophyta</taxon>
        <taxon>Bacillariophyceae</taxon>
        <taxon>Bacillariophycidae</taxon>
        <taxon>Naviculales</taxon>
        <taxon>Naviculaceae</taxon>
        <taxon>Seminavis</taxon>
    </lineage>
</organism>
<feature type="transmembrane region" description="Helical" evidence="2">
    <location>
        <begin position="185"/>
        <end position="204"/>
    </location>
</feature>
<sequence>MGWKKLFRKLTCRNEKHREDAYDERFAMDNDLLETQGAGDETQTSTGWTGKNTKRDRSASEKNSMGIRERYYAELDAMEIRQLYSIREVTDKYVDIPASFSSRPKWWNCAMKFVIGVWITFITADGFFQTQPRAFYLATFDHWANIATVLYMWSSIIGHVLRPATAQLNFPSVHYFPNGWHKASWTLFSIAAPAQLFASLAFWIFEYQGGDLEGSLISFGSVFLLLISEGLCLNQIPIRINHQWFFLGVIYMFLLWSLIHSYLEIGNPYKSSNDDSLYAFLNWNRAPILTAFYSMICLLIAAPLVYASIWLLSLFSLPFRFQGKSRRYLTNEQTKQMDDYEVWAD</sequence>
<gene>
    <name evidence="3" type="ORF">SEMRO_325_G117810.1</name>
</gene>
<feature type="transmembrane region" description="Helical" evidence="2">
    <location>
        <begin position="245"/>
        <end position="263"/>
    </location>
</feature>
<feature type="compositionally biased region" description="Polar residues" evidence="1">
    <location>
        <begin position="41"/>
        <end position="51"/>
    </location>
</feature>
<accession>A0A9N8DRV7</accession>
<evidence type="ECO:0000313" key="3">
    <source>
        <dbReference type="EMBL" id="CAB9507917.1"/>
    </source>
</evidence>